<dbReference type="EMBL" id="CAJVQC010102761">
    <property type="protein sequence ID" value="CAG8832050.1"/>
    <property type="molecule type" value="Genomic_DNA"/>
</dbReference>
<reference evidence="1" key="1">
    <citation type="submission" date="2021-06" db="EMBL/GenBank/DDBJ databases">
        <authorList>
            <person name="Kallberg Y."/>
            <person name="Tangrot J."/>
            <person name="Rosling A."/>
        </authorList>
    </citation>
    <scope>NUCLEOTIDE SEQUENCE</scope>
    <source>
        <strain evidence="1">MA461A</strain>
    </source>
</reference>
<protein>
    <submittedName>
        <fullName evidence="1">32034_t:CDS:1</fullName>
    </submittedName>
</protein>
<organism evidence="1 2">
    <name type="scientific">Racocetra persica</name>
    <dbReference type="NCBI Taxonomy" id="160502"/>
    <lineage>
        <taxon>Eukaryota</taxon>
        <taxon>Fungi</taxon>
        <taxon>Fungi incertae sedis</taxon>
        <taxon>Mucoromycota</taxon>
        <taxon>Glomeromycotina</taxon>
        <taxon>Glomeromycetes</taxon>
        <taxon>Diversisporales</taxon>
        <taxon>Gigasporaceae</taxon>
        <taxon>Racocetra</taxon>
    </lineage>
</organism>
<accession>A0ACA9S8Z5</accession>
<comment type="caution">
    <text evidence="1">The sequence shown here is derived from an EMBL/GenBank/DDBJ whole genome shotgun (WGS) entry which is preliminary data.</text>
</comment>
<evidence type="ECO:0000313" key="1">
    <source>
        <dbReference type="EMBL" id="CAG8832050.1"/>
    </source>
</evidence>
<evidence type="ECO:0000313" key="2">
    <source>
        <dbReference type="Proteomes" id="UP000789920"/>
    </source>
</evidence>
<sequence length="57" mass="6584">DNFNQIKGLISKKEVSRFVNKAVAEQLKRENATFRQQLIADYQDAAQDKELNEELTS</sequence>
<name>A0ACA9S8Z5_9GLOM</name>
<dbReference type="Proteomes" id="UP000789920">
    <property type="component" value="Unassembled WGS sequence"/>
</dbReference>
<proteinExistence type="predicted"/>
<feature type="non-terminal residue" evidence="1">
    <location>
        <position position="1"/>
    </location>
</feature>
<keyword evidence="2" id="KW-1185">Reference proteome</keyword>
<gene>
    <name evidence="1" type="ORF">RPERSI_LOCUS28340</name>
</gene>